<accession>A0A9J6RR99</accession>
<dbReference type="PROSITE" id="PS51677">
    <property type="entry name" value="NODB"/>
    <property type="match status" value="1"/>
</dbReference>
<dbReference type="RefSeq" id="WP_268905247.1">
    <property type="nucleotide sequence ID" value="NZ_JAPTGG010000015.1"/>
</dbReference>
<evidence type="ECO:0000313" key="2">
    <source>
        <dbReference type="EMBL" id="MCZ0866679.1"/>
    </source>
</evidence>
<dbReference type="PANTHER" id="PTHR47561:SF1">
    <property type="entry name" value="POLYSACCHARIDE DEACETYLASE FAMILY PROTEIN (AFU_ORTHOLOGUE AFUA_6G05030)"/>
    <property type="match status" value="1"/>
</dbReference>
<reference evidence="2 3" key="1">
    <citation type="submission" date="2022-12" db="EMBL/GenBank/DDBJ databases">
        <title>Dasania phycosphaerae sp. nov., isolated from particulate material of the south coast of Korea.</title>
        <authorList>
            <person name="Jiang Y."/>
        </authorList>
    </citation>
    <scope>NUCLEOTIDE SEQUENCE [LARGE SCALE GENOMIC DNA]</scope>
    <source>
        <strain evidence="2 3">GY-19</strain>
    </source>
</reference>
<gene>
    <name evidence="2" type="ORF">O0V09_15815</name>
</gene>
<dbReference type="InterPro" id="IPR022560">
    <property type="entry name" value="DUF3473"/>
</dbReference>
<dbReference type="NCBIfam" id="TIGR03006">
    <property type="entry name" value="pepcterm_polyde"/>
    <property type="match status" value="1"/>
</dbReference>
<dbReference type="GO" id="GO:0005975">
    <property type="term" value="P:carbohydrate metabolic process"/>
    <property type="evidence" value="ECO:0007669"/>
    <property type="project" value="InterPro"/>
</dbReference>
<dbReference type="Pfam" id="PF01522">
    <property type="entry name" value="Polysacc_deac_1"/>
    <property type="match status" value="1"/>
</dbReference>
<dbReference type="GO" id="GO:0016810">
    <property type="term" value="F:hydrolase activity, acting on carbon-nitrogen (but not peptide) bonds"/>
    <property type="evidence" value="ECO:0007669"/>
    <property type="project" value="InterPro"/>
</dbReference>
<dbReference type="InterPro" id="IPR002509">
    <property type="entry name" value="NODB_dom"/>
</dbReference>
<organism evidence="2 3">
    <name type="scientific">Dasania phycosphaerae</name>
    <dbReference type="NCBI Taxonomy" id="2950436"/>
    <lineage>
        <taxon>Bacteria</taxon>
        <taxon>Pseudomonadati</taxon>
        <taxon>Pseudomonadota</taxon>
        <taxon>Gammaproteobacteria</taxon>
        <taxon>Cellvibrionales</taxon>
        <taxon>Spongiibacteraceae</taxon>
        <taxon>Dasania</taxon>
    </lineage>
</organism>
<dbReference type="Proteomes" id="UP001069090">
    <property type="component" value="Unassembled WGS sequence"/>
</dbReference>
<evidence type="ECO:0000259" key="1">
    <source>
        <dbReference type="PROSITE" id="PS51677"/>
    </source>
</evidence>
<dbReference type="Pfam" id="PF11959">
    <property type="entry name" value="DUF3473"/>
    <property type="match status" value="1"/>
</dbReference>
<feature type="domain" description="NodB homology" evidence="1">
    <location>
        <begin position="30"/>
        <end position="282"/>
    </location>
</feature>
<proteinExistence type="predicted"/>
<name>A0A9J6RR99_9GAMM</name>
<evidence type="ECO:0000313" key="3">
    <source>
        <dbReference type="Proteomes" id="UP001069090"/>
    </source>
</evidence>
<dbReference type="SUPFAM" id="SSF88713">
    <property type="entry name" value="Glycoside hydrolase/deacetylase"/>
    <property type="match status" value="1"/>
</dbReference>
<comment type="caution">
    <text evidence="2">The sequence shown here is derived from an EMBL/GenBank/DDBJ whole genome shotgun (WGS) entry which is preliminary data.</text>
</comment>
<dbReference type="Gene3D" id="3.20.20.370">
    <property type="entry name" value="Glycoside hydrolase/deacetylase"/>
    <property type="match status" value="1"/>
</dbReference>
<dbReference type="InterPro" id="IPR011330">
    <property type="entry name" value="Glyco_hydro/deAcase_b/a-brl"/>
</dbReference>
<dbReference type="AlphaFoldDB" id="A0A9J6RR99"/>
<dbReference type="CDD" id="cd10941">
    <property type="entry name" value="CE4_PuuE_HpPgdA_like_2"/>
    <property type="match status" value="1"/>
</dbReference>
<keyword evidence="3" id="KW-1185">Reference proteome</keyword>
<dbReference type="EMBL" id="JAPTGG010000015">
    <property type="protein sequence ID" value="MCZ0866679.1"/>
    <property type="molecule type" value="Genomic_DNA"/>
</dbReference>
<protein>
    <submittedName>
        <fullName evidence="2">DUF3473 domain-containing protein</fullName>
    </submittedName>
</protein>
<dbReference type="InterPro" id="IPR014344">
    <property type="entry name" value="XrtA_polysacc_deacetyl"/>
</dbReference>
<dbReference type="PANTHER" id="PTHR47561">
    <property type="entry name" value="POLYSACCHARIDE DEACETYLASE FAMILY PROTEIN (AFU_ORTHOLOGUE AFUA_6G05030)"/>
    <property type="match status" value="1"/>
</dbReference>
<sequence length="282" mass="32835">MKKVDLKMTIKNAFTVDVEDYFQVSAFADTVAVSDWEKKEMRVEASMNRLLALLDKHHVKATFFTLGWVAERYPQLIKNLAQQGHEIASHGYWHQRATGQTTAQFKEDVGSARKLLQDLTGCDVHGYRAPSFSIDRTNEWAYDVLLEEGYQYSSSIYPVSHDHYGVPDAPRFKYKTEQGLWEVPLSTLVMNNKNIPISGGGYFRLYPYRVTSWAIKRFHDKDAQPYIFYMHPWEIDPGQPRQQGLSFKSKFRHYLNLGRVESRLDKMLQEFKWSTMADSLDL</sequence>
<dbReference type="InterPro" id="IPR045235">
    <property type="entry name" value="PuuE_HpPgdA-like"/>
</dbReference>